<feature type="transmembrane region" description="Helical" evidence="2">
    <location>
        <begin position="176"/>
        <end position="194"/>
    </location>
</feature>
<reference evidence="4" key="1">
    <citation type="journal article" date="2019" name="Int. J. Syst. Evol. Microbiol.">
        <title>The Global Catalogue of Microorganisms (GCM) 10K type strain sequencing project: providing services to taxonomists for standard genome sequencing and annotation.</title>
        <authorList>
            <consortium name="The Broad Institute Genomics Platform"/>
            <consortium name="The Broad Institute Genome Sequencing Center for Infectious Disease"/>
            <person name="Wu L."/>
            <person name="Ma J."/>
        </authorList>
    </citation>
    <scope>NUCLEOTIDE SEQUENCE [LARGE SCALE GENOMIC DNA]</scope>
    <source>
        <strain evidence="4">JCM 16923</strain>
    </source>
</reference>
<feature type="transmembrane region" description="Helical" evidence="2">
    <location>
        <begin position="115"/>
        <end position="137"/>
    </location>
</feature>
<feature type="region of interest" description="Disordered" evidence="1">
    <location>
        <begin position="235"/>
        <end position="266"/>
    </location>
</feature>
<evidence type="ECO:0000313" key="3">
    <source>
        <dbReference type="EMBL" id="GAA3957867.1"/>
    </source>
</evidence>
<name>A0ABP7P3B5_9ACTN</name>
<gene>
    <name evidence="3" type="ORF">GCM10022231_16420</name>
</gene>
<evidence type="ECO:0000256" key="2">
    <source>
        <dbReference type="SAM" id="Phobius"/>
    </source>
</evidence>
<comment type="caution">
    <text evidence="3">The sequence shown here is derived from an EMBL/GenBank/DDBJ whole genome shotgun (WGS) entry which is preliminary data.</text>
</comment>
<evidence type="ECO:0000313" key="4">
    <source>
        <dbReference type="Proteomes" id="UP001418444"/>
    </source>
</evidence>
<keyword evidence="2" id="KW-1133">Transmembrane helix</keyword>
<dbReference type="EMBL" id="BAAAZW010000004">
    <property type="protein sequence ID" value="GAA3957867.1"/>
    <property type="molecule type" value="Genomic_DNA"/>
</dbReference>
<organism evidence="3 4">
    <name type="scientific">Gordonia caeni</name>
    <dbReference type="NCBI Taxonomy" id="1007097"/>
    <lineage>
        <taxon>Bacteria</taxon>
        <taxon>Bacillati</taxon>
        <taxon>Actinomycetota</taxon>
        <taxon>Actinomycetes</taxon>
        <taxon>Mycobacteriales</taxon>
        <taxon>Gordoniaceae</taxon>
        <taxon>Gordonia</taxon>
    </lineage>
</organism>
<feature type="transmembrane region" description="Helical" evidence="2">
    <location>
        <begin position="149"/>
        <end position="169"/>
    </location>
</feature>
<feature type="transmembrane region" description="Helical" evidence="2">
    <location>
        <begin position="15"/>
        <end position="32"/>
    </location>
</feature>
<keyword evidence="2" id="KW-0472">Membrane</keyword>
<evidence type="ECO:0008006" key="5">
    <source>
        <dbReference type="Google" id="ProtNLM"/>
    </source>
</evidence>
<feature type="transmembrane region" description="Helical" evidence="2">
    <location>
        <begin position="53"/>
        <end position="73"/>
    </location>
</feature>
<protein>
    <recommendedName>
        <fullName evidence="5">Integral membrane protein</fullName>
    </recommendedName>
</protein>
<sequence>MEWHLDVIASGKGPLLLSFCAFVLTFLITRTITRLIRAGKGPFRNMSAGGVHLHHSTPGLIMLIIGAFTALGAPPHTPWPYVAATLIGSGASLVLDEFAMIFRLQNVYWTQEGQLSVNMVTLAAACIGLALVGFSPARVPELSDAETTARWVVACALVVHFGVVVVTGLKGKYATLIIGLFLSPVAWVGALRLARPTSPWARWFYDGHRQGRAEAREDRFDSRWGGLRSRWDDFIGGAPTGAAPLDAPGSAPDAEPVPPVSDASAG</sequence>
<dbReference type="Proteomes" id="UP001418444">
    <property type="component" value="Unassembled WGS sequence"/>
</dbReference>
<evidence type="ECO:0000256" key="1">
    <source>
        <dbReference type="SAM" id="MobiDB-lite"/>
    </source>
</evidence>
<keyword evidence="4" id="KW-1185">Reference proteome</keyword>
<accession>A0ABP7P3B5</accession>
<feature type="transmembrane region" description="Helical" evidence="2">
    <location>
        <begin position="79"/>
        <end position="103"/>
    </location>
</feature>
<proteinExistence type="predicted"/>
<dbReference type="RefSeq" id="WP_344782505.1">
    <property type="nucleotide sequence ID" value="NZ_BAAAZW010000004.1"/>
</dbReference>
<keyword evidence="2" id="KW-0812">Transmembrane</keyword>